<dbReference type="GO" id="GO:0003677">
    <property type="term" value="F:DNA binding"/>
    <property type="evidence" value="ECO:0007669"/>
    <property type="project" value="UniProtKB-KW"/>
</dbReference>
<dbReference type="SUPFAM" id="SSF117856">
    <property type="entry name" value="AF0104/ALDC/Ptd012-like"/>
    <property type="match status" value="1"/>
</dbReference>
<evidence type="ECO:0000313" key="1">
    <source>
        <dbReference type="EnsemblPlants" id="cds.evm.model.02.2403"/>
    </source>
</evidence>
<dbReference type="EMBL" id="UZAU01000235">
    <property type="status" value="NOT_ANNOTATED_CDS"/>
    <property type="molecule type" value="Genomic_DNA"/>
</dbReference>
<dbReference type="AlphaFoldDB" id="A0A803NXI0"/>
<accession>A0A803NXI0</accession>
<name>A0A803NXI0_CANSA</name>
<evidence type="ECO:0000313" key="2">
    <source>
        <dbReference type="Proteomes" id="UP000596661"/>
    </source>
</evidence>
<organism evidence="1 2">
    <name type="scientific">Cannabis sativa</name>
    <name type="common">Hemp</name>
    <name type="synonym">Marijuana</name>
    <dbReference type="NCBI Taxonomy" id="3483"/>
    <lineage>
        <taxon>Eukaryota</taxon>
        <taxon>Viridiplantae</taxon>
        <taxon>Streptophyta</taxon>
        <taxon>Embryophyta</taxon>
        <taxon>Tracheophyta</taxon>
        <taxon>Spermatophyta</taxon>
        <taxon>Magnoliopsida</taxon>
        <taxon>eudicotyledons</taxon>
        <taxon>Gunneridae</taxon>
        <taxon>Pentapetalae</taxon>
        <taxon>rosids</taxon>
        <taxon>fabids</taxon>
        <taxon>Rosales</taxon>
        <taxon>Cannabaceae</taxon>
        <taxon>Cannabis</taxon>
    </lineage>
</organism>
<keyword evidence="2" id="KW-1185">Reference proteome</keyword>
<reference evidence="1" key="2">
    <citation type="submission" date="2021-03" db="UniProtKB">
        <authorList>
            <consortium name="EnsemblPlants"/>
        </authorList>
    </citation>
    <scope>IDENTIFICATION</scope>
</reference>
<dbReference type="EnsemblPlants" id="evm.model.02.2403">
    <property type="protein sequence ID" value="cds.evm.model.02.2403"/>
    <property type="gene ID" value="evm.TU.02.2403"/>
</dbReference>
<dbReference type="Proteomes" id="UP000596661">
    <property type="component" value="Chromosome 2"/>
</dbReference>
<protein>
    <submittedName>
        <fullName evidence="1">Uncharacterized protein</fullName>
    </submittedName>
</protein>
<dbReference type="Gene3D" id="3.30.1330.80">
    <property type="entry name" value="Hypothetical protein, similar to alpha- acetolactate decarboxylase, domain 2"/>
    <property type="match status" value="1"/>
</dbReference>
<sequence>MESSSTAQDQLDMEELTALRLSSSSFPSNPAMKLRAQEQPNNMELAAMDQSKMEESVILQLSSFSFSSEPSRKLTQIEAPVSRKRARTGFPKVCANASKQKSEYDEIMCGVTGVDQEGPSYGVINVGKGEDIIGKVKSFASQIRVETSSVVIVSAVGDVLNPTLTKYYRGKNIRNDYEGQFKIARFYGTIDRGVVIGVLRRRFDDHIDEYNGEVIGTLIAAATTYVHVKW</sequence>
<reference evidence="1" key="1">
    <citation type="submission" date="2018-11" db="EMBL/GenBank/DDBJ databases">
        <authorList>
            <person name="Grassa J C."/>
        </authorList>
    </citation>
    <scope>NUCLEOTIDE SEQUENCE [LARGE SCALE GENOMIC DNA]</scope>
</reference>
<dbReference type="Gramene" id="evm.model.02.2403">
    <property type="protein sequence ID" value="cds.evm.model.02.2403"/>
    <property type="gene ID" value="evm.TU.02.2403"/>
</dbReference>
<proteinExistence type="predicted"/>